<proteinExistence type="predicted"/>
<evidence type="ECO:0000313" key="1">
    <source>
        <dbReference type="EMBL" id="GAA2024259.1"/>
    </source>
</evidence>
<dbReference type="RefSeq" id="WP_343955383.1">
    <property type="nucleotide sequence ID" value="NZ_BAAAMN010000001.1"/>
</dbReference>
<sequence>MQITFATPEIEKLCTDAKYQRRKLSQDEAKGVQRRYNQLRGAETVGELAHQPGKWHPLVGDRAGEYGGHVTRNKRMVIRGVDEAGLNKQWNECRAIEILEVNFDYHGKGGRR</sequence>
<keyword evidence="2" id="KW-1185">Reference proteome</keyword>
<evidence type="ECO:0008006" key="3">
    <source>
        <dbReference type="Google" id="ProtNLM"/>
    </source>
</evidence>
<organism evidence="1 2">
    <name type="scientific">Yaniella flava</name>
    <dbReference type="NCBI Taxonomy" id="287930"/>
    <lineage>
        <taxon>Bacteria</taxon>
        <taxon>Bacillati</taxon>
        <taxon>Actinomycetota</taxon>
        <taxon>Actinomycetes</taxon>
        <taxon>Micrococcales</taxon>
        <taxon>Micrococcaceae</taxon>
        <taxon>Yaniella</taxon>
    </lineage>
</organism>
<dbReference type="EMBL" id="BAAAMN010000001">
    <property type="protein sequence ID" value="GAA2024259.1"/>
    <property type="molecule type" value="Genomic_DNA"/>
</dbReference>
<evidence type="ECO:0000313" key="2">
    <source>
        <dbReference type="Proteomes" id="UP001501461"/>
    </source>
</evidence>
<dbReference type="Proteomes" id="UP001501461">
    <property type="component" value="Unassembled WGS sequence"/>
</dbReference>
<dbReference type="Gene3D" id="3.30.2310.20">
    <property type="entry name" value="RelE-like"/>
    <property type="match status" value="1"/>
</dbReference>
<dbReference type="InterPro" id="IPR035093">
    <property type="entry name" value="RelE/ParE_toxin_dom_sf"/>
</dbReference>
<name>A0ABP5FHY3_9MICC</name>
<comment type="caution">
    <text evidence="1">The sequence shown here is derived from an EMBL/GenBank/DDBJ whole genome shotgun (WGS) entry which is preliminary data.</text>
</comment>
<accession>A0ABP5FHY3</accession>
<protein>
    <recommendedName>
        <fullName evidence="3">Plasmid maintenance system killer protein</fullName>
    </recommendedName>
</protein>
<reference evidence="2" key="1">
    <citation type="journal article" date="2019" name="Int. J. Syst. Evol. Microbiol.">
        <title>The Global Catalogue of Microorganisms (GCM) 10K type strain sequencing project: providing services to taxonomists for standard genome sequencing and annotation.</title>
        <authorList>
            <consortium name="The Broad Institute Genomics Platform"/>
            <consortium name="The Broad Institute Genome Sequencing Center for Infectious Disease"/>
            <person name="Wu L."/>
            <person name="Ma J."/>
        </authorList>
    </citation>
    <scope>NUCLEOTIDE SEQUENCE [LARGE SCALE GENOMIC DNA]</scope>
    <source>
        <strain evidence="2">JCM 13595</strain>
    </source>
</reference>
<gene>
    <name evidence="1" type="ORF">GCM10009720_00020</name>
</gene>